<gene>
    <name evidence="2" type="ORF">F511_18837</name>
</gene>
<evidence type="ECO:0000256" key="1">
    <source>
        <dbReference type="SAM" id="MobiDB-lite"/>
    </source>
</evidence>
<feature type="region of interest" description="Disordered" evidence="1">
    <location>
        <begin position="48"/>
        <end position="98"/>
    </location>
</feature>
<reference evidence="2 3" key="1">
    <citation type="journal article" date="2015" name="Proc. Natl. Acad. Sci. U.S.A.">
        <title>The resurrection genome of Boea hygrometrica: A blueprint for survival of dehydration.</title>
        <authorList>
            <person name="Xiao L."/>
            <person name="Yang G."/>
            <person name="Zhang L."/>
            <person name="Yang X."/>
            <person name="Zhao S."/>
            <person name="Ji Z."/>
            <person name="Zhou Q."/>
            <person name="Hu M."/>
            <person name="Wang Y."/>
            <person name="Chen M."/>
            <person name="Xu Y."/>
            <person name="Jin H."/>
            <person name="Xiao X."/>
            <person name="Hu G."/>
            <person name="Bao F."/>
            <person name="Hu Y."/>
            <person name="Wan P."/>
            <person name="Li L."/>
            <person name="Deng X."/>
            <person name="Kuang T."/>
            <person name="Xiang C."/>
            <person name="Zhu J.K."/>
            <person name="Oliver M.J."/>
            <person name="He Y."/>
        </authorList>
    </citation>
    <scope>NUCLEOTIDE SEQUENCE [LARGE SCALE GENOMIC DNA]</scope>
    <source>
        <strain evidence="3">cv. XS01</strain>
    </source>
</reference>
<dbReference type="EMBL" id="KQ997874">
    <property type="protein sequence ID" value="KZV43721.1"/>
    <property type="molecule type" value="Genomic_DNA"/>
</dbReference>
<protein>
    <submittedName>
        <fullName evidence="2">Uncharacterized protein</fullName>
    </submittedName>
</protein>
<proteinExistence type="predicted"/>
<feature type="compositionally biased region" description="Pro residues" evidence="1">
    <location>
        <begin position="89"/>
        <end position="98"/>
    </location>
</feature>
<sequence>MPHGRCTTARTRAAGCARPCAQRVRMGAATCTHSTRRDTASRGLTTIVTPKSQFRTDPSDHDSIGYPRTKASGESSTTKHRILRALGPHPIPPPDDPN</sequence>
<dbReference type="AlphaFoldDB" id="A0A2Z7C9L8"/>
<evidence type="ECO:0000313" key="3">
    <source>
        <dbReference type="Proteomes" id="UP000250235"/>
    </source>
</evidence>
<name>A0A2Z7C9L8_9LAMI</name>
<accession>A0A2Z7C9L8</accession>
<dbReference type="Proteomes" id="UP000250235">
    <property type="component" value="Unassembled WGS sequence"/>
</dbReference>
<keyword evidence="3" id="KW-1185">Reference proteome</keyword>
<organism evidence="2 3">
    <name type="scientific">Dorcoceras hygrometricum</name>
    <dbReference type="NCBI Taxonomy" id="472368"/>
    <lineage>
        <taxon>Eukaryota</taxon>
        <taxon>Viridiplantae</taxon>
        <taxon>Streptophyta</taxon>
        <taxon>Embryophyta</taxon>
        <taxon>Tracheophyta</taxon>
        <taxon>Spermatophyta</taxon>
        <taxon>Magnoliopsida</taxon>
        <taxon>eudicotyledons</taxon>
        <taxon>Gunneridae</taxon>
        <taxon>Pentapetalae</taxon>
        <taxon>asterids</taxon>
        <taxon>lamiids</taxon>
        <taxon>Lamiales</taxon>
        <taxon>Gesneriaceae</taxon>
        <taxon>Didymocarpoideae</taxon>
        <taxon>Trichosporeae</taxon>
        <taxon>Loxocarpinae</taxon>
        <taxon>Dorcoceras</taxon>
    </lineage>
</organism>
<evidence type="ECO:0000313" key="2">
    <source>
        <dbReference type="EMBL" id="KZV43721.1"/>
    </source>
</evidence>